<name>A0ABT3GLF3_9BACT</name>
<reference evidence="1 2" key="1">
    <citation type="submission" date="2022-10" db="EMBL/GenBank/DDBJ databases">
        <title>Luteolibacter arcticus strain CCTCC AB 2014275, whole genome shotgun sequencing project.</title>
        <authorList>
            <person name="Zhao G."/>
            <person name="Shen L."/>
        </authorList>
    </citation>
    <scope>NUCLEOTIDE SEQUENCE [LARGE SCALE GENOMIC DNA]</scope>
    <source>
        <strain evidence="1 2">CCTCC AB 2014275</strain>
    </source>
</reference>
<sequence>MNRRTKLLAVCLAISLVFAGWTWLRPYEWGRDAGARYRVAHAWVERDHSFCWLGVYLKQAGSQSHDLMKPVALILADGREVEPAETDLEGDQDHPNAGIGLKFWLEEKDLAGPLRLKLNDGTLTIRKESGPPPVTDSIRYFNTANW</sequence>
<evidence type="ECO:0000313" key="1">
    <source>
        <dbReference type="EMBL" id="MCW1924353.1"/>
    </source>
</evidence>
<gene>
    <name evidence="1" type="ORF">OKA05_17435</name>
</gene>
<comment type="caution">
    <text evidence="1">The sequence shown here is derived from an EMBL/GenBank/DDBJ whole genome shotgun (WGS) entry which is preliminary data.</text>
</comment>
<accession>A0ABT3GLF3</accession>
<dbReference type="RefSeq" id="WP_264488462.1">
    <property type="nucleotide sequence ID" value="NZ_JAPDDT010000007.1"/>
</dbReference>
<organism evidence="1 2">
    <name type="scientific">Luteolibacter arcticus</name>
    <dbReference type="NCBI Taxonomy" id="1581411"/>
    <lineage>
        <taxon>Bacteria</taxon>
        <taxon>Pseudomonadati</taxon>
        <taxon>Verrucomicrobiota</taxon>
        <taxon>Verrucomicrobiia</taxon>
        <taxon>Verrucomicrobiales</taxon>
        <taxon>Verrucomicrobiaceae</taxon>
        <taxon>Luteolibacter</taxon>
    </lineage>
</organism>
<keyword evidence="2" id="KW-1185">Reference proteome</keyword>
<proteinExistence type="predicted"/>
<dbReference type="Proteomes" id="UP001320876">
    <property type="component" value="Unassembled WGS sequence"/>
</dbReference>
<protein>
    <submittedName>
        <fullName evidence="1">Uncharacterized protein</fullName>
    </submittedName>
</protein>
<evidence type="ECO:0000313" key="2">
    <source>
        <dbReference type="Proteomes" id="UP001320876"/>
    </source>
</evidence>
<dbReference type="EMBL" id="JAPDDT010000007">
    <property type="protein sequence ID" value="MCW1924353.1"/>
    <property type="molecule type" value="Genomic_DNA"/>
</dbReference>